<dbReference type="GO" id="GO:0005524">
    <property type="term" value="F:ATP binding"/>
    <property type="evidence" value="ECO:0007669"/>
    <property type="project" value="UniProtKB-UniRule"/>
</dbReference>
<protein>
    <recommendedName>
        <fullName evidence="8">tRNA(Ile)-lysidine synthase</fullName>
        <ecNumber evidence="8">6.3.4.19</ecNumber>
    </recommendedName>
    <alternativeName>
        <fullName evidence="8">tRNA(Ile)-2-lysyl-cytidine synthase</fullName>
    </alternativeName>
    <alternativeName>
        <fullName evidence="8">tRNA(Ile)-lysidine synthetase</fullName>
    </alternativeName>
</protein>
<accession>A0A1T5BFD6</accession>
<dbReference type="Pfam" id="PF11734">
    <property type="entry name" value="TilS_C"/>
    <property type="match status" value="1"/>
</dbReference>
<dbReference type="InterPro" id="IPR012796">
    <property type="entry name" value="Lysidine-tRNA-synth_C"/>
</dbReference>
<dbReference type="Proteomes" id="UP000190150">
    <property type="component" value="Unassembled WGS sequence"/>
</dbReference>
<dbReference type="AlphaFoldDB" id="A0A1T5BFD6"/>
<evidence type="ECO:0000256" key="4">
    <source>
        <dbReference type="ARBA" id="ARBA00022694"/>
    </source>
</evidence>
<keyword evidence="6 8" id="KW-0067">ATP-binding</keyword>
<name>A0A1T5BFD6_9SPHI</name>
<feature type="domain" description="Lysidine-tRNA(Ile) synthetase C-terminal" evidence="9">
    <location>
        <begin position="363"/>
        <end position="436"/>
    </location>
</feature>
<dbReference type="EC" id="6.3.4.19" evidence="8"/>
<evidence type="ECO:0000256" key="5">
    <source>
        <dbReference type="ARBA" id="ARBA00022741"/>
    </source>
</evidence>
<evidence type="ECO:0000313" key="10">
    <source>
        <dbReference type="EMBL" id="SKB45533.1"/>
    </source>
</evidence>
<evidence type="ECO:0000259" key="9">
    <source>
        <dbReference type="SMART" id="SM00977"/>
    </source>
</evidence>
<comment type="subcellular location">
    <subcellularLocation>
        <location evidence="1 8">Cytoplasm</location>
    </subcellularLocation>
</comment>
<dbReference type="InterPro" id="IPR014729">
    <property type="entry name" value="Rossmann-like_a/b/a_fold"/>
</dbReference>
<keyword evidence="3 8" id="KW-0436">Ligase</keyword>
<evidence type="ECO:0000313" key="11">
    <source>
        <dbReference type="Proteomes" id="UP000190150"/>
    </source>
</evidence>
<proteinExistence type="inferred from homology"/>
<keyword evidence="2 8" id="KW-0963">Cytoplasm</keyword>
<dbReference type="GO" id="GO:0032267">
    <property type="term" value="F:tRNA(Ile)-lysidine synthase activity"/>
    <property type="evidence" value="ECO:0007669"/>
    <property type="project" value="UniProtKB-EC"/>
</dbReference>
<sequence>MDVDVRFRRYVEDYKLFTKTDKVLVAVSGGRDSMLLLTLLYRCGVRVELAHCNFQLRNEESDGDEQLVLNYAAQLGVKTYVHRFDTTSYAESHKISIQMAARELRYDWFEKVRKESGCKYIAIAQHKNDHVETVLLNLSRGTGLLGMQGILPKRGKILRPLLFLTSAEVLEAVNTLGIPYRDDSSNFSNKYARNKIRLDIIPQFEQLSSDFVDIMNDNILRFQESQRVLQYFVDQKREELLVKIGPDDWEIAKESIRGQDLALLYFLFEPFGFSKNVLTDLIQSLDKESGRVFESDSHRLLVDRTRLKLRHKHYEEEVAQLNAGQEILVWRNYSFTVCTSPDFSIDRNVAIAQLDYDKLVFPLIVRSWQEGDYFQPLGMEGKKKVSDFLIQKKINLFDKREVPIWFNGNGELIWIANYQIDNRYKITENTQKVLKLVCNISRYEYK</sequence>
<comment type="similarity">
    <text evidence="8">Belongs to the tRNA(Ile)-lysidine synthase family.</text>
</comment>
<dbReference type="NCBIfam" id="TIGR02433">
    <property type="entry name" value="lysidine_TilS_C"/>
    <property type="match status" value="1"/>
</dbReference>
<dbReference type="PANTHER" id="PTHR43033:SF1">
    <property type="entry name" value="TRNA(ILE)-LYSIDINE SYNTHASE-RELATED"/>
    <property type="match status" value="1"/>
</dbReference>
<dbReference type="RefSeq" id="WP_079641087.1">
    <property type="nucleotide sequence ID" value="NZ_FUZF01000002.1"/>
</dbReference>
<dbReference type="SUPFAM" id="SSF52402">
    <property type="entry name" value="Adenine nucleotide alpha hydrolases-like"/>
    <property type="match status" value="1"/>
</dbReference>
<evidence type="ECO:0000256" key="3">
    <source>
        <dbReference type="ARBA" id="ARBA00022598"/>
    </source>
</evidence>
<organism evidence="10 11">
    <name type="scientific">Sphingobacterium nematocida</name>
    <dbReference type="NCBI Taxonomy" id="1513896"/>
    <lineage>
        <taxon>Bacteria</taxon>
        <taxon>Pseudomonadati</taxon>
        <taxon>Bacteroidota</taxon>
        <taxon>Sphingobacteriia</taxon>
        <taxon>Sphingobacteriales</taxon>
        <taxon>Sphingobacteriaceae</taxon>
        <taxon>Sphingobacterium</taxon>
    </lineage>
</organism>
<comment type="catalytic activity">
    <reaction evidence="7 8">
        <text>cytidine(34) in tRNA(Ile2) + L-lysine + ATP = lysidine(34) in tRNA(Ile2) + AMP + diphosphate + H(+)</text>
        <dbReference type="Rhea" id="RHEA:43744"/>
        <dbReference type="Rhea" id="RHEA-COMP:10625"/>
        <dbReference type="Rhea" id="RHEA-COMP:10670"/>
        <dbReference type="ChEBI" id="CHEBI:15378"/>
        <dbReference type="ChEBI" id="CHEBI:30616"/>
        <dbReference type="ChEBI" id="CHEBI:32551"/>
        <dbReference type="ChEBI" id="CHEBI:33019"/>
        <dbReference type="ChEBI" id="CHEBI:82748"/>
        <dbReference type="ChEBI" id="CHEBI:83665"/>
        <dbReference type="ChEBI" id="CHEBI:456215"/>
        <dbReference type="EC" id="6.3.4.19"/>
    </reaction>
</comment>
<dbReference type="HAMAP" id="MF_01161">
    <property type="entry name" value="tRNA_Ile_lys_synt"/>
    <property type="match status" value="1"/>
</dbReference>
<dbReference type="SUPFAM" id="SSF56037">
    <property type="entry name" value="PheT/TilS domain"/>
    <property type="match status" value="1"/>
</dbReference>
<evidence type="ECO:0000256" key="7">
    <source>
        <dbReference type="ARBA" id="ARBA00048539"/>
    </source>
</evidence>
<comment type="domain">
    <text evidence="8">The N-terminal region contains the highly conserved SGGXDS motif, predicted to be a P-loop motif involved in ATP binding.</text>
</comment>
<dbReference type="STRING" id="1513896.SAMN05660841_00608"/>
<dbReference type="Gene3D" id="3.40.50.620">
    <property type="entry name" value="HUPs"/>
    <property type="match status" value="1"/>
</dbReference>
<keyword evidence="4 8" id="KW-0819">tRNA processing</keyword>
<evidence type="ECO:0000256" key="6">
    <source>
        <dbReference type="ARBA" id="ARBA00022840"/>
    </source>
</evidence>
<feature type="binding site" evidence="8">
    <location>
        <begin position="28"/>
        <end position="33"/>
    </location>
    <ligand>
        <name>ATP</name>
        <dbReference type="ChEBI" id="CHEBI:30616"/>
    </ligand>
</feature>
<dbReference type="OrthoDB" id="9807403at2"/>
<evidence type="ECO:0000256" key="1">
    <source>
        <dbReference type="ARBA" id="ARBA00004496"/>
    </source>
</evidence>
<dbReference type="EMBL" id="FUZF01000002">
    <property type="protein sequence ID" value="SKB45533.1"/>
    <property type="molecule type" value="Genomic_DNA"/>
</dbReference>
<dbReference type="GO" id="GO:0005737">
    <property type="term" value="C:cytoplasm"/>
    <property type="evidence" value="ECO:0007669"/>
    <property type="project" value="UniProtKB-SubCell"/>
</dbReference>
<dbReference type="InterPro" id="IPR012094">
    <property type="entry name" value="tRNA_Ile_lys_synt"/>
</dbReference>
<keyword evidence="11" id="KW-1185">Reference proteome</keyword>
<dbReference type="InterPro" id="IPR012795">
    <property type="entry name" value="tRNA_Ile_lys_synt_N"/>
</dbReference>
<gene>
    <name evidence="8" type="primary">tilS</name>
    <name evidence="10" type="ORF">SAMN05660841_00608</name>
</gene>
<reference evidence="11" key="1">
    <citation type="submission" date="2017-02" db="EMBL/GenBank/DDBJ databases">
        <authorList>
            <person name="Varghese N."/>
            <person name="Submissions S."/>
        </authorList>
    </citation>
    <scope>NUCLEOTIDE SEQUENCE [LARGE SCALE GENOMIC DNA]</scope>
    <source>
        <strain evidence="11">DSM 24091</strain>
    </source>
</reference>
<dbReference type="SMART" id="SM00977">
    <property type="entry name" value="TilS_C"/>
    <property type="match status" value="1"/>
</dbReference>
<comment type="function">
    <text evidence="8">Ligates lysine onto the cytidine present at position 34 of the AUA codon-specific tRNA(Ile) that contains the anticodon CAU, in an ATP-dependent manner. Cytidine is converted to lysidine, thus changing the amino acid specificity of the tRNA from methionine to isoleucine.</text>
</comment>
<dbReference type="CDD" id="cd01992">
    <property type="entry name" value="TilS_N"/>
    <property type="match status" value="1"/>
</dbReference>
<evidence type="ECO:0000256" key="2">
    <source>
        <dbReference type="ARBA" id="ARBA00022490"/>
    </source>
</evidence>
<dbReference type="Pfam" id="PF01171">
    <property type="entry name" value="ATP_bind_3"/>
    <property type="match status" value="1"/>
</dbReference>
<keyword evidence="5 8" id="KW-0547">Nucleotide-binding</keyword>
<dbReference type="PANTHER" id="PTHR43033">
    <property type="entry name" value="TRNA(ILE)-LYSIDINE SYNTHASE-RELATED"/>
    <property type="match status" value="1"/>
</dbReference>
<dbReference type="NCBIfam" id="TIGR02432">
    <property type="entry name" value="lysidine_TilS_N"/>
    <property type="match status" value="1"/>
</dbReference>
<dbReference type="InterPro" id="IPR011063">
    <property type="entry name" value="TilS/TtcA_N"/>
</dbReference>
<dbReference type="GO" id="GO:0006400">
    <property type="term" value="P:tRNA modification"/>
    <property type="evidence" value="ECO:0007669"/>
    <property type="project" value="UniProtKB-UniRule"/>
</dbReference>
<evidence type="ECO:0000256" key="8">
    <source>
        <dbReference type="HAMAP-Rule" id="MF_01161"/>
    </source>
</evidence>